<organism evidence="2 3">
    <name type="scientific">Blyttiomyces helicus</name>
    <dbReference type="NCBI Taxonomy" id="388810"/>
    <lineage>
        <taxon>Eukaryota</taxon>
        <taxon>Fungi</taxon>
        <taxon>Fungi incertae sedis</taxon>
        <taxon>Chytridiomycota</taxon>
        <taxon>Chytridiomycota incertae sedis</taxon>
        <taxon>Chytridiomycetes</taxon>
        <taxon>Chytridiomycetes incertae sedis</taxon>
        <taxon>Blyttiomyces</taxon>
    </lineage>
</organism>
<dbReference type="Proteomes" id="UP000269721">
    <property type="component" value="Unassembled WGS sequence"/>
</dbReference>
<keyword evidence="3" id="KW-1185">Reference proteome</keyword>
<evidence type="ECO:0000313" key="2">
    <source>
        <dbReference type="EMBL" id="RKO90365.1"/>
    </source>
</evidence>
<feature type="region of interest" description="Disordered" evidence="1">
    <location>
        <begin position="47"/>
        <end position="69"/>
    </location>
</feature>
<evidence type="ECO:0000256" key="1">
    <source>
        <dbReference type="SAM" id="MobiDB-lite"/>
    </source>
</evidence>
<sequence>MESQSYTLQPLATPFPVRRDHIDDIDSDPIPSVGRTQALARYIADSYVPTSPAPPSPHSPRPANGCQTQGEHVSAGRVCSGDVDRATLILCVERVLREAFPPAEVMAEMWRALVDEEYHVSPYGDWERAGKMWHVDEVDRVGSTQRVGRTLLNGEAAQHPPAVPRGTDLRGAMFLLHPKYVLRDRIAFWADAVWACRTGTHFAKPPRRVFDLVVEHVGEAPLIVPWLFEE</sequence>
<protein>
    <submittedName>
        <fullName evidence="2">Uncharacterized protein</fullName>
    </submittedName>
</protein>
<dbReference type="EMBL" id="KZ995593">
    <property type="protein sequence ID" value="RKO90365.1"/>
    <property type="molecule type" value="Genomic_DNA"/>
</dbReference>
<feature type="compositionally biased region" description="Pro residues" evidence="1">
    <location>
        <begin position="51"/>
        <end position="60"/>
    </location>
</feature>
<reference evidence="3" key="1">
    <citation type="journal article" date="2018" name="Nat. Microbiol.">
        <title>Leveraging single-cell genomics to expand the fungal tree of life.</title>
        <authorList>
            <person name="Ahrendt S.R."/>
            <person name="Quandt C.A."/>
            <person name="Ciobanu D."/>
            <person name="Clum A."/>
            <person name="Salamov A."/>
            <person name="Andreopoulos B."/>
            <person name="Cheng J.F."/>
            <person name="Woyke T."/>
            <person name="Pelin A."/>
            <person name="Henrissat B."/>
            <person name="Reynolds N.K."/>
            <person name="Benny G.L."/>
            <person name="Smith M.E."/>
            <person name="James T.Y."/>
            <person name="Grigoriev I.V."/>
        </authorList>
    </citation>
    <scope>NUCLEOTIDE SEQUENCE [LARGE SCALE GENOMIC DNA]</scope>
</reference>
<name>A0A4P9WEY2_9FUNG</name>
<accession>A0A4P9WEY2</accession>
<evidence type="ECO:0000313" key="3">
    <source>
        <dbReference type="Proteomes" id="UP000269721"/>
    </source>
</evidence>
<gene>
    <name evidence="2" type="ORF">BDK51DRAFT_40697</name>
</gene>
<dbReference type="AlphaFoldDB" id="A0A4P9WEY2"/>
<proteinExistence type="predicted"/>